<dbReference type="InterPro" id="IPR051082">
    <property type="entry name" value="Pentapeptide-BTB/POZ_domain"/>
</dbReference>
<dbReference type="OrthoDB" id="154708at2"/>
<name>A0A172ZMJ5_9BACL</name>
<dbReference type="PANTHER" id="PTHR14136:SF17">
    <property type="entry name" value="BTB_POZ DOMAIN-CONTAINING PROTEIN KCTD9"/>
    <property type="match status" value="1"/>
</dbReference>
<dbReference type="Gene3D" id="2.160.20.80">
    <property type="entry name" value="E3 ubiquitin-protein ligase SopA"/>
    <property type="match status" value="1"/>
</dbReference>
<dbReference type="RefSeq" id="WP_060536826.1">
    <property type="nucleotide sequence ID" value="NZ_CP013023.1"/>
</dbReference>
<protein>
    <submittedName>
        <fullName evidence="1">Oxetanocin A resistance protein</fullName>
    </submittedName>
</protein>
<proteinExistence type="predicted"/>
<evidence type="ECO:0000313" key="1">
    <source>
        <dbReference type="EMBL" id="ANF98874.1"/>
    </source>
</evidence>
<dbReference type="Proteomes" id="UP000078148">
    <property type="component" value="Chromosome"/>
</dbReference>
<reference evidence="2" key="1">
    <citation type="submission" date="2015-10" db="EMBL/GenBank/DDBJ databases">
        <title>Genome of Paenibacillus bovis sp. nov.</title>
        <authorList>
            <person name="Wu Z."/>
            <person name="Gao C."/>
            <person name="Liu Z."/>
            <person name="Zheng H."/>
        </authorList>
    </citation>
    <scope>NUCLEOTIDE SEQUENCE [LARGE SCALE GENOMIC DNA]</scope>
    <source>
        <strain evidence="2">BD3526</strain>
    </source>
</reference>
<organism evidence="1 2">
    <name type="scientific">Paenibacillus bovis</name>
    <dbReference type="NCBI Taxonomy" id="1616788"/>
    <lineage>
        <taxon>Bacteria</taxon>
        <taxon>Bacillati</taxon>
        <taxon>Bacillota</taxon>
        <taxon>Bacilli</taxon>
        <taxon>Bacillales</taxon>
        <taxon>Paenibacillaceae</taxon>
        <taxon>Paenibacillus</taxon>
    </lineage>
</organism>
<dbReference type="AlphaFoldDB" id="A0A172ZMJ5"/>
<evidence type="ECO:0000313" key="2">
    <source>
        <dbReference type="Proteomes" id="UP000078148"/>
    </source>
</evidence>
<dbReference type="KEGG" id="pbv:AR543_16905"/>
<dbReference type="PANTHER" id="PTHR14136">
    <property type="entry name" value="BTB_POZ DOMAIN-CONTAINING PROTEIN KCTD9"/>
    <property type="match status" value="1"/>
</dbReference>
<accession>A0A172ZMJ5</accession>
<dbReference type="Pfam" id="PF00805">
    <property type="entry name" value="Pentapeptide"/>
    <property type="match status" value="1"/>
</dbReference>
<gene>
    <name evidence="1" type="ORF">AR543_16905</name>
</gene>
<dbReference type="InterPro" id="IPR001646">
    <property type="entry name" value="5peptide_repeat"/>
</dbReference>
<dbReference type="EMBL" id="CP013023">
    <property type="protein sequence ID" value="ANF98874.1"/>
    <property type="molecule type" value="Genomic_DNA"/>
</dbReference>
<keyword evidence="2" id="KW-1185">Reference proteome</keyword>
<reference evidence="1 2" key="2">
    <citation type="journal article" date="2016" name="Int. J. Syst. Evol. Microbiol.">
        <title>Paenibacillus bovis sp. nov., isolated from raw yak (Bos grunniens) milk.</title>
        <authorList>
            <person name="Gao C."/>
            <person name="Han J."/>
            <person name="Liu Z."/>
            <person name="Xu X."/>
            <person name="Hang F."/>
            <person name="Wu Z."/>
        </authorList>
    </citation>
    <scope>NUCLEOTIDE SEQUENCE [LARGE SCALE GENOMIC DNA]</scope>
    <source>
        <strain evidence="1 2">BD3526</strain>
    </source>
</reference>
<sequence length="285" mass="32134">MPASTKHSISLREHLRADCEQCVGLCCTALAFSASADFNMDKEAGQPCYHLQEDYRCGIHNKLRDKGFRGCTVYDCFGAGQQIAQYTFDGQSWRQQEIAQKMFEVFPIMLHLHELIWYLEQLVTWDTASGLHRAASELSGKLLSLTYLNPAELLQLNRGELHMRVNQLLTEGSEQVRSETRRQYRKAAGRPRDYQRGADLIGQNLRKANLIGSNLRGAYLIAADLRQADLRGADLIGADLRDTDVRGTDLSQTLFLTQSQINAAIGDQNTILPDVLLRPAHWKVK</sequence>
<dbReference type="SUPFAM" id="SSF141571">
    <property type="entry name" value="Pentapeptide repeat-like"/>
    <property type="match status" value="1"/>
</dbReference>
<dbReference type="STRING" id="1616788.AR543_16905"/>